<dbReference type="OrthoDB" id="9789927at2"/>
<feature type="transmembrane region" description="Helical" evidence="6">
    <location>
        <begin position="108"/>
        <end position="125"/>
    </location>
</feature>
<feature type="transmembrane region" description="Helical" evidence="6">
    <location>
        <begin position="80"/>
        <end position="101"/>
    </location>
</feature>
<keyword evidence="5 6" id="KW-0472">Membrane</keyword>
<evidence type="ECO:0000256" key="6">
    <source>
        <dbReference type="SAM" id="Phobius"/>
    </source>
</evidence>
<feature type="transmembrane region" description="Helical" evidence="6">
    <location>
        <begin position="54"/>
        <end position="74"/>
    </location>
</feature>
<keyword evidence="4 6" id="KW-1133">Transmembrane helix</keyword>
<evidence type="ECO:0000256" key="5">
    <source>
        <dbReference type="ARBA" id="ARBA00023136"/>
    </source>
</evidence>
<feature type="transmembrane region" description="Helical" evidence="6">
    <location>
        <begin position="5"/>
        <end position="22"/>
    </location>
</feature>
<dbReference type="InterPro" id="IPR043428">
    <property type="entry name" value="LivM-like"/>
</dbReference>
<evidence type="ECO:0000256" key="2">
    <source>
        <dbReference type="ARBA" id="ARBA00022475"/>
    </source>
</evidence>
<dbReference type="GO" id="GO:0015658">
    <property type="term" value="F:branched-chain amino acid transmembrane transporter activity"/>
    <property type="evidence" value="ECO:0007669"/>
    <property type="project" value="InterPro"/>
</dbReference>
<feature type="transmembrane region" description="Helical" evidence="6">
    <location>
        <begin position="271"/>
        <end position="291"/>
    </location>
</feature>
<evidence type="ECO:0000313" key="7">
    <source>
        <dbReference type="EMBL" id="PNR96957.1"/>
    </source>
</evidence>
<dbReference type="EMBL" id="AZRL01000007">
    <property type="protein sequence ID" value="PNR96957.1"/>
    <property type="molecule type" value="Genomic_DNA"/>
</dbReference>
<dbReference type="PANTHER" id="PTHR30482">
    <property type="entry name" value="HIGH-AFFINITY BRANCHED-CHAIN AMINO ACID TRANSPORT SYSTEM PERMEASE"/>
    <property type="match status" value="1"/>
</dbReference>
<dbReference type="Proteomes" id="UP000236434">
    <property type="component" value="Unassembled WGS sequence"/>
</dbReference>
<proteinExistence type="predicted"/>
<dbReference type="CDD" id="cd06581">
    <property type="entry name" value="TM_PBP1_LivM_like"/>
    <property type="match status" value="1"/>
</dbReference>
<evidence type="ECO:0000313" key="8">
    <source>
        <dbReference type="Proteomes" id="UP000236434"/>
    </source>
</evidence>
<dbReference type="InterPro" id="IPR001851">
    <property type="entry name" value="ABC_transp_permease"/>
</dbReference>
<dbReference type="GO" id="GO:0005886">
    <property type="term" value="C:plasma membrane"/>
    <property type="evidence" value="ECO:0007669"/>
    <property type="project" value="UniProtKB-SubCell"/>
</dbReference>
<gene>
    <name evidence="7" type="ORF">X929_03635</name>
</gene>
<evidence type="ECO:0000256" key="1">
    <source>
        <dbReference type="ARBA" id="ARBA00004651"/>
    </source>
</evidence>
<keyword evidence="3 6" id="KW-0812">Transmembrane</keyword>
<dbReference type="PANTHER" id="PTHR30482:SF20">
    <property type="entry name" value="HIGH-AFFINITY BRANCHED-CHAIN AMINO ACID TRANSPORT SYSTEM PERMEASE PROTEIN LIVM"/>
    <property type="match status" value="1"/>
</dbReference>
<comment type="caution">
    <text evidence="7">The sequence shown here is derived from an EMBL/GenBank/DDBJ whole genome shotgun (WGS) entry which is preliminary data.</text>
</comment>
<evidence type="ECO:0000256" key="3">
    <source>
        <dbReference type="ARBA" id="ARBA00022692"/>
    </source>
</evidence>
<feature type="transmembrane region" description="Helical" evidence="6">
    <location>
        <begin position="238"/>
        <end position="264"/>
    </location>
</feature>
<organism evidence="7 8">
    <name type="scientific">Petrotoga olearia DSM 13574</name>
    <dbReference type="NCBI Taxonomy" id="1122955"/>
    <lineage>
        <taxon>Bacteria</taxon>
        <taxon>Thermotogati</taxon>
        <taxon>Thermotogota</taxon>
        <taxon>Thermotogae</taxon>
        <taxon>Petrotogales</taxon>
        <taxon>Petrotogaceae</taxon>
        <taxon>Petrotoga</taxon>
    </lineage>
</organism>
<sequence>MKKILTPLIAVIATGLLIFLPFYTGAYFLHVVMTILIYMTLSLSWDMMLRTGQLSFGVAGFFGVGAYVSIVSFSNFGINPIFSIFLAGGFIALIALALGFVVLKLRGIYFAITTLALTTVFSVIIRNTPRLTGGASGKVIPNVIFQGDSSKIYWLILALALSTILISEIFSRTRVHFAINSIRTDEVVAKSTGINIFKYLIIIFIITAAIQGVTGAVYSQQYGFVSPETTFSLDFLLLPMAMALVGGIYSTWGPVIGAIVLGFASEYLKLIMPYGHLIIYGIIIILIILFLPKGIFGSLKSKIQSSK</sequence>
<dbReference type="AlphaFoldDB" id="A0A2K1P2L1"/>
<accession>A0A2K1P2L1</accession>
<feature type="transmembrane region" description="Helical" evidence="6">
    <location>
        <begin position="199"/>
        <end position="218"/>
    </location>
</feature>
<feature type="transmembrane region" description="Helical" evidence="6">
    <location>
        <begin position="28"/>
        <end position="47"/>
    </location>
</feature>
<protein>
    <submittedName>
        <fullName evidence="7">ABC transporter permease</fullName>
    </submittedName>
</protein>
<name>A0A2K1P2L1_9BACT</name>
<dbReference type="RefSeq" id="WP_103066678.1">
    <property type="nucleotide sequence ID" value="NZ_AZRL01000007.1"/>
</dbReference>
<comment type="subcellular location">
    <subcellularLocation>
        <location evidence="1">Cell membrane</location>
        <topology evidence="1">Multi-pass membrane protein</topology>
    </subcellularLocation>
</comment>
<feature type="transmembrane region" description="Helical" evidence="6">
    <location>
        <begin position="152"/>
        <end position="170"/>
    </location>
</feature>
<keyword evidence="2" id="KW-1003">Cell membrane</keyword>
<reference evidence="7 8" key="1">
    <citation type="submission" date="2013-12" db="EMBL/GenBank/DDBJ databases">
        <title>Comparative genomics of Petrotoga isolates.</title>
        <authorList>
            <person name="Nesbo C.L."/>
            <person name="Charchuk R."/>
            <person name="Chow K."/>
        </authorList>
    </citation>
    <scope>NUCLEOTIDE SEQUENCE [LARGE SCALE GENOMIC DNA]</scope>
    <source>
        <strain evidence="7 8">DSM 13574</strain>
    </source>
</reference>
<dbReference type="Pfam" id="PF02653">
    <property type="entry name" value="BPD_transp_2"/>
    <property type="match status" value="1"/>
</dbReference>
<evidence type="ECO:0000256" key="4">
    <source>
        <dbReference type="ARBA" id="ARBA00022989"/>
    </source>
</evidence>